<evidence type="ECO:0000256" key="4">
    <source>
        <dbReference type="ARBA" id="ARBA00022692"/>
    </source>
</evidence>
<evidence type="ECO:0000256" key="3">
    <source>
        <dbReference type="ARBA" id="ARBA00022547"/>
    </source>
</evidence>
<evidence type="ECO:0000256" key="10">
    <source>
        <dbReference type="ARBA" id="ARBA00025198"/>
    </source>
</evidence>
<keyword evidence="2 12" id="KW-0813">Transport</keyword>
<keyword evidence="14" id="KW-0175">Coiled coil</keyword>
<dbReference type="InterPro" id="IPR028987">
    <property type="entry name" value="ATP_synth_B-like_membr_sf"/>
</dbReference>
<comment type="similarity">
    <text evidence="1 12 13">Belongs to the ATPase B chain family.</text>
</comment>
<dbReference type="InterPro" id="IPR050059">
    <property type="entry name" value="ATP_synthase_B_chain"/>
</dbReference>
<keyword evidence="7 12" id="KW-0406">Ion transport</keyword>
<dbReference type="Gene3D" id="6.10.250.1580">
    <property type="match status" value="1"/>
</dbReference>
<dbReference type="SUPFAM" id="SSF81573">
    <property type="entry name" value="F1F0 ATP synthase subunit B, membrane domain"/>
    <property type="match status" value="1"/>
</dbReference>
<evidence type="ECO:0000256" key="9">
    <source>
        <dbReference type="ARBA" id="ARBA00023310"/>
    </source>
</evidence>
<evidence type="ECO:0000256" key="5">
    <source>
        <dbReference type="ARBA" id="ARBA00022781"/>
    </source>
</evidence>
<keyword evidence="12" id="KW-1003">Cell membrane</keyword>
<keyword evidence="16" id="KW-1185">Reference proteome</keyword>
<dbReference type="PANTHER" id="PTHR33445:SF2">
    <property type="entry name" value="ATP SYNTHASE SUBUNIT B', CHLOROPLASTIC"/>
    <property type="match status" value="1"/>
</dbReference>
<proteinExistence type="inferred from homology"/>
<comment type="subcellular location">
    <subcellularLocation>
        <location evidence="12">Cell membrane</location>
        <topology evidence="12">Single-pass membrane protein</topology>
    </subcellularLocation>
    <subcellularLocation>
        <location evidence="11">Endomembrane system</location>
        <topology evidence="11">Single-pass membrane protein</topology>
    </subcellularLocation>
</comment>
<dbReference type="EMBL" id="JACOPE010000001">
    <property type="protein sequence ID" value="MBC5682267.1"/>
    <property type="molecule type" value="Genomic_DNA"/>
</dbReference>
<keyword evidence="4 12" id="KW-0812">Transmembrane</keyword>
<dbReference type="HAMAP" id="MF_01398">
    <property type="entry name" value="ATP_synth_b_bprime"/>
    <property type="match status" value="1"/>
</dbReference>
<evidence type="ECO:0000256" key="12">
    <source>
        <dbReference type="HAMAP-Rule" id="MF_01398"/>
    </source>
</evidence>
<keyword evidence="5 12" id="KW-0375">Hydrogen ion transport</keyword>
<dbReference type="Pfam" id="PF00430">
    <property type="entry name" value="ATP-synt_B"/>
    <property type="match status" value="1"/>
</dbReference>
<sequence length="167" mass="18729">MIQFNASLIYTIINLVIFYLLLKKFLFKPVMGIMEKREKMIADGLQNATDTQNEAKQLKADYEKALSGAKEQSSQIVDKAHAEAKKEYNRILSEANEKAGIMLENAKKTIEVERQQTMNTLQSEIAGLAMQAAKKIVDEKTENQGNKGIYDQFLEGVGEAHGNTDID</sequence>
<dbReference type="PANTHER" id="PTHR33445">
    <property type="entry name" value="ATP SYNTHASE SUBUNIT B', CHLOROPLASTIC"/>
    <property type="match status" value="1"/>
</dbReference>
<evidence type="ECO:0000313" key="16">
    <source>
        <dbReference type="Proteomes" id="UP000631576"/>
    </source>
</evidence>
<evidence type="ECO:0000256" key="6">
    <source>
        <dbReference type="ARBA" id="ARBA00022989"/>
    </source>
</evidence>
<comment type="caution">
    <text evidence="15">The sequence shown here is derived from an EMBL/GenBank/DDBJ whole genome shotgun (WGS) entry which is preliminary data.</text>
</comment>
<keyword evidence="8 12" id="KW-0472">Membrane</keyword>
<dbReference type="InterPro" id="IPR002146">
    <property type="entry name" value="ATP_synth_b/b'su_bac/chlpt"/>
</dbReference>
<evidence type="ECO:0000256" key="11">
    <source>
        <dbReference type="ARBA" id="ARBA00037847"/>
    </source>
</evidence>
<reference evidence="15 16" key="1">
    <citation type="submission" date="2020-08" db="EMBL/GenBank/DDBJ databases">
        <title>Genome public.</title>
        <authorList>
            <person name="Liu C."/>
            <person name="Sun Q."/>
        </authorList>
    </citation>
    <scope>NUCLEOTIDE SEQUENCE [LARGE SCALE GENOMIC DNA]</scope>
    <source>
        <strain evidence="15 16">NSJ-13</strain>
    </source>
</reference>
<feature type="transmembrane region" description="Helical" evidence="12">
    <location>
        <begin position="6"/>
        <end position="27"/>
    </location>
</feature>
<dbReference type="InterPro" id="IPR005864">
    <property type="entry name" value="ATP_synth_F0_bsu_bac"/>
</dbReference>
<gene>
    <name evidence="12 15" type="primary">atpF</name>
    <name evidence="15" type="ORF">H8S40_01495</name>
</gene>
<evidence type="ECO:0000256" key="8">
    <source>
        <dbReference type="ARBA" id="ARBA00023136"/>
    </source>
</evidence>
<organism evidence="15 16">
    <name type="scientific">Ruminococcus hominis</name>
    <dbReference type="NCBI Taxonomy" id="2763065"/>
    <lineage>
        <taxon>Bacteria</taxon>
        <taxon>Bacillati</taxon>
        <taxon>Bacillota</taxon>
        <taxon>Clostridia</taxon>
        <taxon>Eubacteriales</taxon>
        <taxon>Oscillospiraceae</taxon>
        <taxon>Ruminococcus</taxon>
    </lineage>
</organism>
<dbReference type="RefSeq" id="WP_022075252.1">
    <property type="nucleotide sequence ID" value="NZ_JACOPE010000001.1"/>
</dbReference>
<keyword evidence="3 12" id="KW-0138">CF(0)</keyword>
<evidence type="ECO:0000256" key="13">
    <source>
        <dbReference type="RuleBase" id="RU003848"/>
    </source>
</evidence>
<keyword evidence="9 12" id="KW-0066">ATP synthesis</keyword>
<evidence type="ECO:0000256" key="2">
    <source>
        <dbReference type="ARBA" id="ARBA00022448"/>
    </source>
</evidence>
<dbReference type="Proteomes" id="UP000631576">
    <property type="component" value="Unassembled WGS sequence"/>
</dbReference>
<comment type="subunit">
    <text evidence="12">F-type ATPases have 2 components, F(1) - the catalytic core - and F(0) - the membrane proton channel. F(1) has five subunits: alpha(3), beta(3), gamma(1), delta(1), epsilon(1). F(0) has three main subunits: a(1), b(2) and c(10-14). The alpha and beta chains form an alternating ring which encloses part of the gamma chain. F(1) is attached to F(0) by a central stalk formed by the gamma and epsilon chains, while a peripheral stalk is formed by the delta and b chains.</text>
</comment>
<comment type="function">
    <text evidence="10 12">F(1)F(0) ATP synthase produces ATP from ADP in the presence of a proton or sodium gradient. F-type ATPases consist of two structural domains, F(1) containing the extramembraneous catalytic core and F(0) containing the membrane proton channel, linked together by a central stalk and a peripheral stalk. During catalysis, ATP synthesis in the catalytic domain of F(1) is coupled via a rotary mechanism of the central stalk subunits to proton translocation.</text>
</comment>
<protein>
    <recommendedName>
        <fullName evidence="12">ATP synthase subunit b</fullName>
    </recommendedName>
    <alternativeName>
        <fullName evidence="12">ATP synthase F(0) sector subunit b</fullName>
    </alternativeName>
    <alternativeName>
        <fullName evidence="12">ATPase subunit I</fullName>
    </alternativeName>
    <alternativeName>
        <fullName evidence="12">F-type ATPase subunit b</fullName>
        <shortName evidence="12">F-ATPase subunit b</shortName>
    </alternativeName>
</protein>
<evidence type="ECO:0000256" key="14">
    <source>
        <dbReference type="SAM" id="Coils"/>
    </source>
</evidence>
<dbReference type="NCBIfam" id="TIGR01144">
    <property type="entry name" value="ATP_synt_b"/>
    <property type="match status" value="1"/>
</dbReference>
<keyword evidence="6 12" id="KW-1133">Transmembrane helix</keyword>
<comment type="function">
    <text evidence="12">Component of the F(0) channel, it forms part of the peripheral stalk, linking F(1) to F(0).</text>
</comment>
<evidence type="ECO:0000256" key="7">
    <source>
        <dbReference type="ARBA" id="ARBA00023065"/>
    </source>
</evidence>
<evidence type="ECO:0000313" key="15">
    <source>
        <dbReference type="EMBL" id="MBC5682267.1"/>
    </source>
</evidence>
<evidence type="ECO:0000256" key="1">
    <source>
        <dbReference type="ARBA" id="ARBA00005513"/>
    </source>
</evidence>
<accession>A0ABR7G4B2</accession>
<dbReference type="CDD" id="cd06503">
    <property type="entry name" value="ATP-synt_Fo_b"/>
    <property type="match status" value="1"/>
</dbReference>
<feature type="coiled-coil region" evidence="14">
    <location>
        <begin position="45"/>
        <end position="72"/>
    </location>
</feature>
<name>A0ABR7G4B2_9FIRM</name>